<comment type="caution">
    <text evidence="4">The sequence shown here is derived from an EMBL/GenBank/DDBJ whole genome shotgun (WGS) entry which is preliminary data.</text>
</comment>
<keyword evidence="5" id="KW-1185">Reference proteome</keyword>
<dbReference type="FunFam" id="3.40.50.720:FF:000084">
    <property type="entry name" value="Short-chain dehydrogenase reductase"/>
    <property type="match status" value="1"/>
</dbReference>
<dbReference type="EMBL" id="AZHD01000027">
    <property type="protein sequence ID" value="OAA53839.1"/>
    <property type="molecule type" value="Genomic_DNA"/>
</dbReference>
<dbReference type="PRINTS" id="PR00081">
    <property type="entry name" value="GDHRDH"/>
</dbReference>
<dbReference type="STRING" id="1081102.A0A167M2R9"/>
<name>A0A167M2R9_9HYPO</name>
<comment type="similarity">
    <text evidence="1">Belongs to the short-chain dehydrogenases/reductases (SDR) family.</text>
</comment>
<evidence type="ECO:0000313" key="4">
    <source>
        <dbReference type="EMBL" id="OAA53839.1"/>
    </source>
</evidence>
<keyword evidence="2" id="KW-0521">NADP</keyword>
<evidence type="ECO:0000256" key="1">
    <source>
        <dbReference type="ARBA" id="ARBA00006484"/>
    </source>
</evidence>
<accession>A0A167M2R9</accession>
<gene>
    <name evidence="4" type="ORF">SPI_09284</name>
</gene>
<protein>
    <submittedName>
        <fullName evidence="4">3-oxoacyl-[acyl-carrier-protein] reductase</fullName>
    </submittedName>
</protein>
<dbReference type="SUPFAM" id="SSF51735">
    <property type="entry name" value="NAD(P)-binding Rossmann-fold domains"/>
    <property type="match status" value="1"/>
</dbReference>
<evidence type="ECO:0000313" key="5">
    <source>
        <dbReference type="Proteomes" id="UP000076874"/>
    </source>
</evidence>
<dbReference type="Pfam" id="PF13561">
    <property type="entry name" value="adh_short_C2"/>
    <property type="match status" value="1"/>
</dbReference>
<dbReference type="PANTHER" id="PTHR24321:SF8">
    <property type="entry name" value="ESTRADIOL 17-BETA-DEHYDROGENASE 8-RELATED"/>
    <property type="match status" value="1"/>
</dbReference>
<reference evidence="4 5" key="1">
    <citation type="journal article" date="2016" name="Genome Biol. Evol.">
        <title>Divergent and convergent evolution of fungal pathogenicity.</title>
        <authorList>
            <person name="Shang Y."/>
            <person name="Xiao G."/>
            <person name="Zheng P."/>
            <person name="Cen K."/>
            <person name="Zhan S."/>
            <person name="Wang C."/>
        </authorList>
    </citation>
    <scope>NUCLEOTIDE SEQUENCE [LARGE SCALE GENOMIC DNA]</scope>
    <source>
        <strain evidence="4 5">RCEF 264</strain>
    </source>
</reference>
<dbReference type="AlphaFoldDB" id="A0A167M2R9"/>
<dbReference type="Proteomes" id="UP000076874">
    <property type="component" value="Unassembled WGS sequence"/>
</dbReference>
<dbReference type="PROSITE" id="PS00061">
    <property type="entry name" value="ADH_SHORT"/>
    <property type="match status" value="1"/>
</dbReference>
<dbReference type="InterPro" id="IPR036291">
    <property type="entry name" value="NAD(P)-bd_dom_sf"/>
</dbReference>
<organism evidence="4 5">
    <name type="scientific">Niveomyces insectorum RCEF 264</name>
    <dbReference type="NCBI Taxonomy" id="1081102"/>
    <lineage>
        <taxon>Eukaryota</taxon>
        <taxon>Fungi</taxon>
        <taxon>Dikarya</taxon>
        <taxon>Ascomycota</taxon>
        <taxon>Pezizomycotina</taxon>
        <taxon>Sordariomycetes</taxon>
        <taxon>Hypocreomycetidae</taxon>
        <taxon>Hypocreales</taxon>
        <taxon>Cordycipitaceae</taxon>
        <taxon>Niveomyces</taxon>
    </lineage>
</organism>
<dbReference type="OrthoDB" id="1669814at2759"/>
<dbReference type="InterPro" id="IPR020904">
    <property type="entry name" value="Sc_DH/Rdtase_CS"/>
</dbReference>
<evidence type="ECO:0000256" key="2">
    <source>
        <dbReference type="ARBA" id="ARBA00022857"/>
    </source>
</evidence>
<dbReference type="InterPro" id="IPR002347">
    <property type="entry name" value="SDR_fam"/>
</dbReference>
<dbReference type="PANTHER" id="PTHR24321">
    <property type="entry name" value="DEHYDROGENASES, SHORT CHAIN"/>
    <property type="match status" value="1"/>
</dbReference>
<dbReference type="Gene3D" id="3.40.50.720">
    <property type="entry name" value="NAD(P)-binding Rossmann-like Domain"/>
    <property type="match status" value="1"/>
</dbReference>
<dbReference type="GO" id="GO:0016491">
    <property type="term" value="F:oxidoreductase activity"/>
    <property type="evidence" value="ECO:0007669"/>
    <property type="project" value="UniProtKB-KW"/>
</dbReference>
<proteinExistence type="inferred from homology"/>
<evidence type="ECO:0000256" key="3">
    <source>
        <dbReference type="ARBA" id="ARBA00023002"/>
    </source>
</evidence>
<dbReference type="PRINTS" id="PR00080">
    <property type="entry name" value="SDRFAMILY"/>
</dbReference>
<sequence length="263" mass="26932">MSSLKGSVIAVTGAASGMGLATAKLLATHGAHLSLADVQEALLRDAAAAAEAAAKAHGHTIKVHTAVVNVQDRAAVDAWIDGAVTALGRLDGAANIAGIFRSNLKDSVAYEEEAVWDLMLGVNLTGVMHCMRAELASMRAHNVPHGSIVNASSILGLQGGVGSAAYCASKHGVIGLTRAAAKEAGKENIRVNCFAPGFINTPMLRTSADASGGQSHTVQRPATVALAREGQPEEVAELIVFLLSKASSYITGQCISIDGGWNC</sequence>
<dbReference type="CDD" id="cd05233">
    <property type="entry name" value="SDR_c"/>
    <property type="match status" value="1"/>
</dbReference>
<keyword evidence="3" id="KW-0560">Oxidoreductase</keyword>